<dbReference type="Proteomes" id="UP000195514">
    <property type="component" value="Chromosome I"/>
</dbReference>
<gene>
    <name evidence="1" type="ORF">CFX1CAM_2152</name>
</gene>
<evidence type="ECO:0000313" key="1">
    <source>
        <dbReference type="EMBL" id="SMX55217.1"/>
    </source>
</evidence>
<proteinExistence type="predicted"/>
<organism evidence="1 2">
    <name type="scientific">Candidatus Brevifilum fermentans</name>
    <dbReference type="NCBI Taxonomy" id="1986204"/>
    <lineage>
        <taxon>Bacteria</taxon>
        <taxon>Bacillati</taxon>
        <taxon>Chloroflexota</taxon>
        <taxon>Anaerolineae</taxon>
        <taxon>Anaerolineales</taxon>
        <taxon>Anaerolineaceae</taxon>
        <taxon>Candidatus Brevifilum</taxon>
    </lineage>
</organism>
<protein>
    <recommendedName>
        <fullName evidence="3">Transposase</fullName>
    </recommendedName>
</protein>
<dbReference type="EMBL" id="LT859958">
    <property type="protein sequence ID" value="SMX55217.1"/>
    <property type="molecule type" value="Genomic_DNA"/>
</dbReference>
<sequence length="69" mass="8372">MFRRLAASQSKLGLRWQKAIRRLTNGNIPQERVFNRLRRVNDLKNEALKWLISRSERINIYFDKPARFN</sequence>
<evidence type="ECO:0000313" key="2">
    <source>
        <dbReference type="Proteomes" id="UP000195514"/>
    </source>
</evidence>
<accession>A0A1Y6K8S9</accession>
<name>A0A1Y6K8S9_9CHLR</name>
<evidence type="ECO:0008006" key="3">
    <source>
        <dbReference type="Google" id="ProtNLM"/>
    </source>
</evidence>
<reference evidence="2" key="1">
    <citation type="submission" date="2017-05" db="EMBL/GenBank/DDBJ databases">
        <authorList>
            <person name="Kirkegaard R."/>
            <person name="Mcilroy J S."/>
        </authorList>
    </citation>
    <scope>NUCLEOTIDE SEQUENCE [LARGE SCALE GENOMIC DNA]</scope>
</reference>
<keyword evidence="2" id="KW-1185">Reference proteome</keyword>
<dbReference type="AlphaFoldDB" id="A0A1Y6K8S9"/>
<dbReference type="KEGG" id="abat:CFX1CAM_2152"/>